<name>A0A5P2DFJ6_STRVZ</name>
<dbReference type="AlphaFoldDB" id="A0A5P2DFJ6"/>
<feature type="region of interest" description="Disordered" evidence="1">
    <location>
        <begin position="100"/>
        <end position="119"/>
    </location>
</feature>
<evidence type="ECO:0000256" key="1">
    <source>
        <dbReference type="SAM" id="MobiDB-lite"/>
    </source>
</evidence>
<accession>A0A5P2DFJ6</accession>
<dbReference type="Proteomes" id="UP000325211">
    <property type="component" value="Chromosome"/>
</dbReference>
<proteinExistence type="predicted"/>
<gene>
    <name evidence="2" type="ORF">DEJ50_33540</name>
</gene>
<sequence>MAAGELGASLGRLTAPGTDPLAVLGEVRVIERFRSGSGGLRVTLAWPAGLRGTAVEGPAGGVVRHGVPSAGSGQECVCRRYARGGLDPVSWCAEHGDAAGPGDGVAPRRRSEVYGPGSQPYRRRRDRARWWGPVTWEWGHYRDLDAYFGPAVGQALQRAHRAGVSYLTAAYLRAKAGQVRFRFTVINTVDRYIVHTAEYPSTNFDPRQASIRLQLEG</sequence>
<evidence type="ECO:0000313" key="3">
    <source>
        <dbReference type="Proteomes" id="UP000325211"/>
    </source>
</evidence>
<organism evidence="2 3">
    <name type="scientific">Streptomyces venezuelae</name>
    <dbReference type="NCBI Taxonomy" id="54571"/>
    <lineage>
        <taxon>Bacteria</taxon>
        <taxon>Bacillati</taxon>
        <taxon>Actinomycetota</taxon>
        <taxon>Actinomycetes</taxon>
        <taxon>Kitasatosporales</taxon>
        <taxon>Streptomycetaceae</taxon>
        <taxon>Streptomyces</taxon>
    </lineage>
</organism>
<protein>
    <submittedName>
        <fullName evidence="2">Uncharacterized protein</fullName>
    </submittedName>
</protein>
<reference evidence="2 3" key="1">
    <citation type="submission" date="2018-05" db="EMBL/GenBank/DDBJ databases">
        <title>Streptomyces venezuelae.</title>
        <authorList>
            <person name="Kim W."/>
            <person name="Lee N."/>
            <person name="Cho B.-K."/>
        </authorList>
    </citation>
    <scope>NUCLEOTIDE SEQUENCE [LARGE SCALE GENOMIC DNA]</scope>
    <source>
        <strain evidence="2 3">ATCC 21782</strain>
    </source>
</reference>
<dbReference type="EMBL" id="CP029190">
    <property type="protein sequence ID" value="QES52011.1"/>
    <property type="molecule type" value="Genomic_DNA"/>
</dbReference>
<evidence type="ECO:0000313" key="2">
    <source>
        <dbReference type="EMBL" id="QES52011.1"/>
    </source>
</evidence>